<evidence type="ECO:0000313" key="1">
    <source>
        <dbReference type="EMBL" id="KFH03946.1"/>
    </source>
</evidence>
<evidence type="ECO:0000313" key="2">
    <source>
        <dbReference type="Proteomes" id="UP000028840"/>
    </source>
</evidence>
<sequence>MRSLVVGDENFSFSVCLAGSPAFPADELDVACGIQEDQVK</sequence>
<dbReference type="EMBL" id="AEYJ02001212">
    <property type="protein sequence ID" value="KFH03946.1"/>
    <property type="molecule type" value="Genomic_DNA"/>
</dbReference>
<comment type="caution">
    <text evidence="1">The sequence shown here is derived from an EMBL/GenBank/DDBJ whole genome shotgun (WGS) entry which is preliminary data.</text>
</comment>
<reference evidence="1 2" key="1">
    <citation type="submission" date="2014-08" db="EMBL/GenBank/DDBJ databases">
        <authorList>
            <person name="Sibley D."/>
            <person name="Venepally P."/>
            <person name="Karamycheva S."/>
            <person name="Hadjithomas M."/>
            <person name="Khan A."/>
            <person name="Brunk B."/>
            <person name="Roos D."/>
            <person name="Caler E."/>
            <person name="Lorenzi H."/>
        </authorList>
    </citation>
    <scope>NUCLEOTIDE SEQUENCE [LARGE SCALE GENOMIC DNA]</scope>
    <source>
        <strain evidence="1 2">VAND</strain>
    </source>
</reference>
<reference evidence="1 2" key="2">
    <citation type="journal article" date="2015" name="Eukaryot. Cell">
        <title>Genetic mapping reveals that sinefungin resistance in Toxoplasma gondii is controlled by a putative amino acid transporter locus that can be used as a negative selectable marker.</title>
        <authorList>
            <person name="Behnke M.S."/>
            <person name="Khan A."/>
            <person name="Sibley L.D."/>
        </authorList>
    </citation>
    <scope>NUCLEOTIDE SEQUENCE [LARGE SCALE GENOMIC DNA]</scope>
    <source>
        <strain evidence="1 2">VAND</strain>
    </source>
</reference>
<gene>
    <name evidence="1" type="ORF">TGVAND_320010A</name>
</gene>
<dbReference type="AlphaFoldDB" id="A0A086PUB4"/>
<feature type="non-terminal residue" evidence="1">
    <location>
        <position position="40"/>
    </location>
</feature>
<dbReference type="VEuPathDB" id="ToxoDB:TGVAND_320010A"/>
<organism evidence="1 2">
    <name type="scientific">Toxoplasma gondii VAND</name>
    <dbReference type="NCBI Taxonomy" id="933077"/>
    <lineage>
        <taxon>Eukaryota</taxon>
        <taxon>Sar</taxon>
        <taxon>Alveolata</taxon>
        <taxon>Apicomplexa</taxon>
        <taxon>Conoidasida</taxon>
        <taxon>Coccidia</taxon>
        <taxon>Eucoccidiorida</taxon>
        <taxon>Eimeriorina</taxon>
        <taxon>Sarcocystidae</taxon>
        <taxon>Toxoplasma</taxon>
    </lineage>
</organism>
<protein>
    <submittedName>
        <fullName evidence="1">Uncharacterized protein</fullName>
    </submittedName>
</protein>
<proteinExistence type="predicted"/>
<accession>A0A086PUB4</accession>
<name>A0A086PUB4_TOXGO</name>
<dbReference type="Proteomes" id="UP000028840">
    <property type="component" value="Unassembled WGS sequence"/>
</dbReference>